<proteinExistence type="predicted"/>
<reference evidence="2 3" key="2">
    <citation type="submission" date="2008-10" db="EMBL/GenBank/DDBJ databases">
        <title>Draft genome sequence of Clostridium hiranonis (DSM 13275).</title>
        <authorList>
            <person name="Sudarsanam P."/>
            <person name="Ley R."/>
            <person name="Guruge J."/>
            <person name="Turnbaugh P.J."/>
            <person name="Mahowald M."/>
            <person name="Liep D."/>
            <person name="Gordon J."/>
        </authorList>
    </citation>
    <scope>NUCLEOTIDE SEQUENCE [LARGE SCALE GENOMIC DNA]</scope>
    <source>
        <strain evidence="2 3">DSM 13275</strain>
    </source>
</reference>
<evidence type="ECO:0000313" key="2">
    <source>
        <dbReference type="EMBL" id="EEA85981.1"/>
    </source>
</evidence>
<dbReference type="EMBL" id="ABWP01000011">
    <property type="protein sequence ID" value="EEA85981.1"/>
    <property type="molecule type" value="Genomic_DNA"/>
</dbReference>
<keyword evidence="1" id="KW-0732">Signal</keyword>
<reference evidence="2 3" key="1">
    <citation type="submission" date="2008-09" db="EMBL/GenBank/DDBJ databases">
        <authorList>
            <person name="Fulton L."/>
            <person name="Clifton S."/>
            <person name="Fulton B."/>
            <person name="Xu J."/>
            <person name="Minx P."/>
            <person name="Pepin K.H."/>
            <person name="Johnson M."/>
            <person name="Thiruvilangam P."/>
            <person name="Bhonagiri V."/>
            <person name="Nash W.E."/>
            <person name="Mardis E.R."/>
            <person name="Wilson R.K."/>
        </authorList>
    </citation>
    <scope>NUCLEOTIDE SEQUENCE [LARGE SCALE GENOMIC DNA]</scope>
    <source>
        <strain evidence="2 3">DSM 13275</strain>
    </source>
</reference>
<dbReference type="Pfam" id="PF06207">
    <property type="entry name" value="DUF1002"/>
    <property type="match status" value="1"/>
</dbReference>
<evidence type="ECO:0008006" key="4">
    <source>
        <dbReference type="Google" id="ProtNLM"/>
    </source>
</evidence>
<name>B6FWS0_PEPHT</name>
<feature type="chain" id="PRO_5002843076" description="DUF1002 domain-containing protein" evidence="1">
    <location>
        <begin position="27"/>
        <end position="372"/>
    </location>
</feature>
<organism evidence="2 3">
    <name type="scientific">Peptacetobacter hiranonis (strain DSM 13275 / JCM 10541 / KCTC 15199 / TO-931)</name>
    <name type="common">Clostridium hiranonis</name>
    <dbReference type="NCBI Taxonomy" id="500633"/>
    <lineage>
        <taxon>Bacteria</taxon>
        <taxon>Bacillati</taxon>
        <taxon>Bacillota</taxon>
        <taxon>Clostridia</taxon>
        <taxon>Peptostreptococcales</taxon>
        <taxon>Peptostreptococcaceae</taxon>
        <taxon>Peptacetobacter</taxon>
    </lineage>
</organism>
<dbReference type="STRING" id="500633.CLOHIR_00319"/>
<feature type="signal peptide" evidence="1">
    <location>
        <begin position="1"/>
        <end position="26"/>
    </location>
</feature>
<comment type="caution">
    <text evidence="2">The sequence shown here is derived from an EMBL/GenBank/DDBJ whole genome shotgun (WGS) entry which is preliminary data.</text>
</comment>
<dbReference type="RefSeq" id="WP_006439241.1">
    <property type="nucleotide sequence ID" value="NZ_DS995355.1"/>
</dbReference>
<protein>
    <recommendedName>
        <fullName evidence="4">DUF1002 domain-containing protein</fullName>
    </recommendedName>
</protein>
<evidence type="ECO:0000313" key="3">
    <source>
        <dbReference type="Proteomes" id="UP000003178"/>
    </source>
</evidence>
<dbReference type="AlphaFoldDB" id="B6FWS0"/>
<dbReference type="eggNOG" id="COG4086">
    <property type="taxonomic scope" value="Bacteria"/>
</dbReference>
<accession>B6FWS0</accession>
<dbReference type="InterPro" id="IPR009343">
    <property type="entry name" value="DUF1002"/>
</dbReference>
<dbReference type="HOGENOM" id="CLU_050671_0_0_9"/>
<gene>
    <name evidence="2" type="ORF">CLOHIR_00319</name>
</gene>
<dbReference type="OrthoDB" id="9810153at2"/>
<keyword evidence="3" id="KW-1185">Reference proteome</keyword>
<evidence type="ECO:0000256" key="1">
    <source>
        <dbReference type="SAM" id="SignalP"/>
    </source>
</evidence>
<sequence length="372" mass="39436">MKIKQKLSAIALSATMILSSLSIAFADGSKVVTIGADLNAQQRQMMLDYFGVSENEAMIINVTNAEERKYLQGVATDAQLGRRTISCAYVEPTAGKDGINVKTANLTWVTSSMIASTLTTAGLTSANVIAAAPYAVSGTGALTGVIKAFEDASGEKLDETKKELANEELVTTGDLGDEIGQDKAAGVVNDVKNEVIKEGTSDTTQIADIINNVTNNYNVTLTPEQIRALTSLMEKIGAQNYNYNDIKVTLENVKFNINENLSAIGENVDTVGLFEKIKHWFANLGGGADTGILEQTDESALGSDAVVNATQDKVEEAANAALNKAGELASQAADKAGEAADKAKEAYDKAEEQGLFDKIRAWFENVLSGFGN</sequence>
<dbReference type="Proteomes" id="UP000003178">
    <property type="component" value="Unassembled WGS sequence"/>
</dbReference>